<evidence type="ECO:0000256" key="4">
    <source>
        <dbReference type="ARBA" id="ARBA00023239"/>
    </source>
</evidence>
<gene>
    <name evidence="6" type="primary">eda</name>
    <name evidence="6" type="ORF">JFL75_17040</name>
</gene>
<dbReference type="PANTHER" id="PTHR30246:SF1">
    <property type="entry name" value="2-DEHYDRO-3-DEOXY-6-PHOSPHOGALACTONATE ALDOLASE-RELATED"/>
    <property type="match status" value="1"/>
</dbReference>
<evidence type="ECO:0000256" key="3">
    <source>
        <dbReference type="ARBA" id="ARBA00011233"/>
    </source>
</evidence>
<dbReference type="PROSITE" id="PS00160">
    <property type="entry name" value="ALDOLASE_KDPG_KHG_2"/>
    <property type="match status" value="1"/>
</dbReference>
<dbReference type="CDD" id="cd00452">
    <property type="entry name" value="KDPG_aldolase"/>
    <property type="match status" value="1"/>
</dbReference>
<dbReference type="KEGG" id="bhc:JFL75_17040"/>
<dbReference type="SUPFAM" id="SSF51569">
    <property type="entry name" value="Aldolase"/>
    <property type="match status" value="1"/>
</dbReference>
<keyword evidence="7" id="KW-1185">Reference proteome</keyword>
<dbReference type="InterPro" id="IPR013785">
    <property type="entry name" value="Aldolase_TIM"/>
</dbReference>
<dbReference type="AlphaFoldDB" id="A0A7T8BA44"/>
<dbReference type="EC" id="4.1.2.14" evidence="6"/>
<evidence type="ECO:0000256" key="1">
    <source>
        <dbReference type="ARBA" id="ARBA00004761"/>
    </source>
</evidence>
<dbReference type="GO" id="GO:0008700">
    <property type="term" value="F:(R,S)-4-hydroxy-2-oxoglutarate aldolase activity"/>
    <property type="evidence" value="ECO:0007669"/>
    <property type="project" value="UniProtKB-EC"/>
</dbReference>
<dbReference type="RefSeq" id="WP_215625921.1">
    <property type="nucleotide sequence ID" value="NZ_CP067089.2"/>
</dbReference>
<keyword evidence="4 6" id="KW-0456">Lyase</keyword>
<organism evidence="6 7">
    <name type="scientific">Breznakiella homolactica</name>
    <dbReference type="NCBI Taxonomy" id="2798577"/>
    <lineage>
        <taxon>Bacteria</taxon>
        <taxon>Pseudomonadati</taxon>
        <taxon>Spirochaetota</taxon>
        <taxon>Spirochaetia</taxon>
        <taxon>Spirochaetales</taxon>
        <taxon>Breznakiellaceae</taxon>
        <taxon>Breznakiella</taxon>
    </lineage>
</organism>
<accession>A0A7T8BA44</accession>
<dbReference type="GO" id="GO:0008675">
    <property type="term" value="F:2-dehydro-3-deoxy-phosphogluconate aldolase activity"/>
    <property type="evidence" value="ECO:0007669"/>
    <property type="project" value="UniProtKB-EC"/>
</dbReference>
<dbReference type="NCBIfam" id="TIGR01182">
    <property type="entry name" value="eda"/>
    <property type="match status" value="1"/>
</dbReference>
<dbReference type="PANTHER" id="PTHR30246">
    <property type="entry name" value="2-KETO-3-DEOXY-6-PHOSPHOGLUCONATE ALDOLASE"/>
    <property type="match status" value="1"/>
</dbReference>
<dbReference type="InterPro" id="IPR031338">
    <property type="entry name" value="KDPG/KHG_AS_2"/>
</dbReference>
<comment type="pathway">
    <text evidence="1">Carbohydrate acid metabolism.</text>
</comment>
<dbReference type="Proteomes" id="UP000595917">
    <property type="component" value="Chromosome"/>
</dbReference>
<dbReference type="EMBL" id="CP067089">
    <property type="protein sequence ID" value="QQO08615.1"/>
    <property type="molecule type" value="Genomic_DNA"/>
</dbReference>
<dbReference type="Gene3D" id="3.20.20.70">
    <property type="entry name" value="Aldolase class I"/>
    <property type="match status" value="1"/>
</dbReference>
<evidence type="ECO:0000256" key="5">
    <source>
        <dbReference type="ARBA" id="ARBA00023277"/>
    </source>
</evidence>
<comment type="similarity">
    <text evidence="2">Belongs to the KHG/KDPG aldolase family.</text>
</comment>
<protein>
    <submittedName>
        <fullName evidence="6">Bifunctional 4-hydroxy-2-oxoglutarate aldolase/2-dehydro-3-deoxy-phosphogluconate aldolase</fullName>
        <ecNumber evidence="6">4.1.2.14</ecNumber>
        <ecNumber evidence="6">4.1.3.16</ecNumber>
    </submittedName>
</protein>
<proteinExistence type="inferred from homology"/>
<comment type="subunit">
    <text evidence="3">Homotrimer.</text>
</comment>
<dbReference type="Pfam" id="PF01081">
    <property type="entry name" value="Aldolase"/>
    <property type="match status" value="1"/>
</dbReference>
<name>A0A7T8BA44_9SPIR</name>
<evidence type="ECO:0000313" key="6">
    <source>
        <dbReference type="EMBL" id="QQO08615.1"/>
    </source>
</evidence>
<evidence type="ECO:0000313" key="7">
    <source>
        <dbReference type="Proteomes" id="UP000595917"/>
    </source>
</evidence>
<keyword evidence="5" id="KW-0119">Carbohydrate metabolism</keyword>
<dbReference type="InterPro" id="IPR000887">
    <property type="entry name" value="Aldlse_KDPG_KHG"/>
</dbReference>
<dbReference type="EC" id="4.1.3.16" evidence="6"/>
<evidence type="ECO:0000256" key="2">
    <source>
        <dbReference type="ARBA" id="ARBA00006906"/>
    </source>
</evidence>
<sequence length="224" mass="23598">MAGPDTEKVFPRKIRDAIEAAGIVAVLVIDDASQAVSAAKALIDGGVTAMELALRTPASLEALKSITWEVPGMLAGVGTVIEEGQVREAKDSGAAFIVTPGTNRRIIEKAVSEGMPIAPGIAVPSDIETALECGCRTMKLFPAENLGGIPYLQAINAPYAHLGVRYIPLGGVSEKNLAAYAENPLILGIGGSWIAPRTLIQEKNWSRITANAKEAIRICREART</sequence>
<reference evidence="6" key="1">
    <citation type="submission" date="2021-01" db="EMBL/GenBank/DDBJ databases">
        <title>Description of Breznakiella homolactica.</title>
        <authorList>
            <person name="Song Y."/>
            <person name="Brune A."/>
        </authorList>
    </citation>
    <scope>NUCLEOTIDE SEQUENCE</scope>
    <source>
        <strain evidence="6">RmG30</strain>
    </source>
</reference>